<evidence type="ECO:0000256" key="1">
    <source>
        <dbReference type="SAM" id="SignalP"/>
    </source>
</evidence>
<accession>A0ABD1NGQ5</accession>
<dbReference type="Proteomes" id="UP001603857">
    <property type="component" value="Unassembled WGS sequence"/>
</dbReference>
<protein>
    <submittedName>
        <fullName evidence="2">Uncharacterized protein</fullName>
    </submittedName>
</protein>
<comment type="caution">
    <text evidence="2">The sequence shown here is derived from an EMBL/GenBank/DDBJ whole genome shotgun (WGS) entry which is preliminary data.</text>
</comment>
<sequence length="82" mass="8612">MATTNFAMMLVVIMLVLVAQPAECAFAVPLNPCTLPECIAQCKKILQAKFMSASCTTGSQGNLCICLGEALSLLLSFGVIDV</sequence>
<evidence type="ECO:0000313" key="3">
    <source>
        <dbReference type="Proteomes" id="UP001603857"/>
    </source>
</evidence>
<feature type="signal peptide" evidence="1">
    <location>
        <begin position="1"/>
        <end position="24"/>
    </location>
</feature>
<keyword evidence="1" id="KW-0732">Signal</keyword>
<organism evidence="2 3">
    <name type="scientific">Flemingia macrophylla</name>
    <dbReference type="NCBI Taxonomy" id="520843"/>
    <lineage>
        <taxon>Eukaryota</taxon>
        <taxon>Viridiplantae</taxon>
        <taxon>Streptophyta</taxon>
        <taxon>Embryophyta</taxon>
        <taxon>Tracheophyta</taxon>
        <taxon>Spermatophyta</taxon>
        <taxon>Magnoliopsida</taxon>
        <taxon>eudicotyledons</taxon>
        <taxon>Gunneridae</taxon>
        <taxon>Pentapetalae</taxon>
        <taxon>rosids</taxon>
        <taxon>fabids</taxon>
        <taxon>Fabales</taxon>
        <taxon>Fabaceae</taxon>
        <taxon>Papilionoideae</taxon>
        <taxon>50 kb inversion clade</taxon>
        <taxon>NPAAA clade</taxon>
        <taxon>indigoferoid/millettioid clade</taxon>
        <taxon>Phaseoleae</taxon>
        <taxon>Flemingia</taxon>
    </lineage>
</organism>
<name>A0ABD1NGQ5_9FABA</name>
<evidence type="ECO:0000313" key="2">
    <source>
        <dbReference type="EMBL" id="KAL2347063.1"/>
    </source>
</evidence>
<gene>
    <name evidence="2" type="ORF">Fmac_001063</name>
</gene>
<dbReference type="AlphaFoldDB" id="A0ABD1NGQ5"/>
<proteinExistence type="predicted"/>
<dbReference type="EMBL" id="JBGMDY010000001">
    <property type="protein sequence ID" value="KAL2347063.1"/>
    <property type="molecule type" value="Genomic_DNA"/>
</dbReference>
<feature type="chain" id="PRO_5044750989" evidence="1">
    <location>
        <begin position="25"/>
        <end position="82"/>
    </location>
</feature>
<keyword evidence="3" id="KW-1185">Reference proteome</keyword>
<reference evidence="2 3" key="1">
    <citation type="submission" date="2024-08" db="EMBL/GenBank/DDBJ databases">
        <title>Insights into the chromosomal genome structure of Flemingia macrophylla.</title>
        <authorList>
            <person name="Ding Y."/>
            <person name="Zhao Y."/>
            <person name="Bi W."/>
            <person name="Wu M."/>
            <person name="Zhao G."/>
            <person name="Gong Y."/>
            <person name="Li W."/>
            <person name="Zhang P."/>
        </authorList>
    </citation>
    <scope>NUCLEOTIDE SEQUENCE [LARGE SCALE GENOMIC DNA]</scope>
    <source>
        <strain evidence="2">DYQJB</strain>
        <tissue evidence="2">Leaf</tissue>
    </source>
</reference>